<dbReference type="InterPro" id="IPR050216">
    <property type="entry name" value="LRR_domain-containing"/>
</dbReference>
<evidence type="ECO:0000256" key="7">
    <source>
        <dbReference type="SAM" id="MobiDB-lite"/>
    </source>
</evidence>
<protein>
    <recommendedName>
        <fullName evidence="3">Leucine-rich repeat protein SHOC-2</fullName>
    </recommendedName>
    <alternativeName>
        <fullName evidence="6">Protein soc-2 homolog</fullName>
    </alternativeName>
    <alternativeName>
        <fullName evidence="4 5">protein Sur-8 homolog</fullName>
    </alternativeName>
</protein>
<dbReference type="Proteomes" id="UP000694680">
    <property type="component" value="Chromosome 9"/>
</dbReference>
<reference evidence="8" key="1">
    <citation type="submission" date="2020-06" db="EMBL/GenBank/DDBJ databases">
        <authorList>
            <consortium name="Wellcome Sanger Institute Data Sharing"/>
        </authorList>
    </citation>
    <scope>NUCLEOTIDE SEQUENCE [LARGE SCALE GENOMIC DNA]</scope>
</reference>
<dbReference type="GO" id="GO:0005737">
    <property type="term" value="C:cytoplasm"/>
    <property type="evidence" value="ECO:0007669"/>
    <property type="project" value="TreeGrafter"/>
</dbReference>
<dbReference type="Pfam" id="PF13855">
    <property type="entry name" value="LRR_8"/>
    <property type="match status" value="1"/>
</dbReference>
<evidence type="ECO:0000256" key="4">
    <source>
        <dbReference type="ARBA" id="ARBA00029588"/>
    </source>
</evidence>
<reference evidence="8" key="2">
    <citation type="submission" date="2025-08" db="UniProtKB">
        <authorList>
            <consortium name="Ensembl"/>
        </authorList>
    </citation>
    <scope>IDENTIFICATION</scope>
</reference>
<dbReference type="SMART" id="SM00364">
    <property type="entry name" value="LRR_BAC"/>
    <property type="match status" value="3"/>
</dbReference>
<feature type="region of interest" description="Disordered" evidence="7">
    <location>
        <begin position="321"/>
        <end position="340"/>
    </location>
</feature>
<sequence>MGLERKAEGSFCDVSLLRGMWEVRVKKQQWRQKKERDRVEKSALSRIEQQWQYRIYCKTLKTSELNQLQRYLERNTLSQQPSTHTDEQQQDNGISGEDHNRLVFQLEGDQWTNFPRELQWSTYLTEWNVVGTRIRLLPDFLPLFTQLTKLHMPRNAISELPPEIGQLRALKELNVSYNHLSKVPAELGDCENLLRLELSGNRNLSELPFELKNLKQLLHLDISENVFVSIPICTLRMSSLQFLDLSNNRLTDLPEDMDRLEQLVTLFVHRNSLSYLPQCLSNISSLKMIVVSGEMLVCTPTRLCSNPDIKFIRLLDNPSSRTTERKKEEEKEKERRWRTAEQLKDSREKEFMEAYISSLKDRDSVPYSTTKVSISLL</sequence>
<dbReference type="InterPro" id="IPR032675">
    <property type="entry name" value="LRR_dom_sf"/>
</dbReference>
<accession>A0A8C5EK42</accession>
<dbReference type="SUPFAM" id="SSF52058">
    <property type="entry name" value="L domain-like"/>
    <property type="match status" value="1"/>
</dbReference>
<dbReference type="AlphaFoldDB" id="A0A8C5EK42"/>
<reference evidence="8" key="3">
    <citation type="submission" date="2025-09" db="UniProtKB">
        <authorList>
            <consortium name="Ensembl"/>
        </authorList>
    </citation>
    <scope>IDENTIFICATION</scope>
</reference>
<evidence type="ECO:0000313" key="8">
    <source>
        <dbReference type="Ensembl" id="ENSGWIP00000022181.1"/>
    </source>
</evidence>
<dbReference type="Ensembl" id="ENSGWIT00000024314.1">
    <property type="protein sequence ID" value="ENSGWIP00000022181.1"/>
    <property type="gene ID" value="ENSGWIG00000011907.1"/>
</dbReference>
<keyword evidence="1" id="KW-0433">Leucine-rich repeat</keyword>
<evidence type="ECO:0000256" key="2">
    <source>
        <dbReference type="ARBA" id="ARBA00022737"/>
    </source>
</evidence>
<dbReference type="PANTHER" id="PTHR48051">
    <property type="match status" value="1"/>
</dbReference>
<dbReference type="InterPro" id="IPR003591">
    <property type="entry name" value="Leu-rich_rpt_typical-subtyp"/>
</dbReference>
<evidence type="ECO:0000256" key="3">
    <source>
        <dbReference type="ARBA" id="ARBA00023907"/>
    </source>
</evidence>
<proteinExistence type="predicted"/>
<evidence type="ECO:0000256" key="5">
    <source>
        <dbReference type="ARBA" id="ARBA00029998"/>
    </source>
</evidence>
<dbReference type="Pfam" id="PF00560">
    <property type="entry name" value="LRR_1"/>
    <property type="match status" value="1"/>
</dbReference>
<dbReference type="SMART" id="SM00369">
    <property type="entry name" value="LRR_TYP"/>
    <property type="match status" value="5"/>
</dbReference>
<dbReference type="RefSeq" id="XP_028312485.1">
    <property type="nucleotide sequence ID" value="XM_028456684.1"/>
</dbReference>
<keyword evidence="2" id="KW-0677">Repeat</keyword>
<dbReference type="PROSITE" id="PS51450">
    <property type="entry name" value="LRR"/>
    <property type="match status" value="1"/>
</dbReference>
<evidence type="ECO:0000256" key="1">
    <source>
        <dbReference type="ARBA" id="ARBA00022614"/>
    </source>
</evidence>
<feature type="region of interest" description="Disordered" evidence="7">
    <location>
        <begin position="76"/>
        <end position="95"/>
    </location>
</feature>
<dbReference type="PANTHER" id="PTHR48051:SF54">
    <property type="entry name" value="LEUCINE-RICH REPEAT-CONTAINING PROTEIN"/>
    <property type="match status" value="1"/>
</dbReference>
<gene>
    <name evidence="8" type="primary">lrrc2</name>
</gene>
<dbReference type="InterPro" id="IPR001611">
    <property type="entry name" value="Leu-rich_rpt"/>
</dbReference>
<evidence type="ECO:0000313" key="9">
    <source>
        <dbReference type="Proteomes" id="UP000694680"/>
    </source>
</evidence>
<name>A0A8C5EK42_GOUWI</name>
<dbReference type="CTD" id="79442"/>
<dbReference type="GeneID" id="114469310"/>
<keyword evidence="9" id="KW-1185">Reference proteome</keyword>
<dbReference type="RefSeq" id="XP_028312486.1">
    <property type="nucleotide sequence ID" value="XM_028456685.1"/>
</dbReference>
<feature type="compositionally biased region" description="Basic and acidic residues" evidence="7">
    <location>
        <begin position="322"/>
        <end position="340"/>
    </location>
</feature>
<organism evidence="8 9">
    <name type="scientific">Gouania willdenowi</name>
    <name type="common">Blunt-snouted clingfish</name>
    <name type="synonym">Lepadogaster willdenowi</name>
    <dbReference type="NCBI Taxonomy" id="441366"/>
    <lineage>
        <taxon>Eukaryota</taxon>
        <taxon>Metazoa</taxon>
        <taxon>Chordata</taxon>
        <taxon>Craniata</taxon>
        <taxon>Vertebrata</taxon>
        <taxon>Euteleostomi</taxon>
        <taxon>Actinopterygii</taxon>
        <taxon>Neopterygii</taxon>
        <taxon>Teleostei</taxon>
        <taxon>Neoteleostei</taxon>
        <taxon>Acanthomorphata</taxon>
        <taxon>Ovalentaria</taxon>
        <taxon>Blenniimorphae</taxon>
        <taxon>Blenniiformes</taxon>
        <taxon>Gobiesocoidei</taxon>
        <taxon>Gobiesocidae</taxon>
        <taxon>Gobiesocinae</taxon>
        <taxon>Gouania</taxon>
    </lineage>
</organism>
<dbReference type="OrthoDB" id="660555at2759"/>
<dbReference type="Gene3D" id="3.80.10.10">
    <property type="entry name" value="Ribonuclease Inhibitor"/>
    <property type="match status" value="1"/>
</dbReference>
<evidence type="ECO:0000256" key="6">
    <source>
        <dbReference type="ARBA" id="ARBA00032455"/>
    </source>
</evidence>